<feature type="transmembrane region" description="Helical" evidence="8">
    <location>
        <begin position="7"/>
        <end position="31"/>
    </location>
</feature>
<keyword evidence="7 8" id="KW-0472">Membrane</keyword>
<evidence type="ECO:0000256" key="5">
    <source>
        <dbReference type="ARBA" id="ARBA00022692"/>
    </source>
</evidence>
<feature type="transmembrane region" description="Helical" evidence="8">
    <location>
        <begin position="155"/>
        <end position="176"/>
    </location>
</feature>
<gene>
    <name evidence="10" type="ORF">SAMN02982931_02269</name>
</gene>
<evidence type="ECO:0000256" key="2">
    <source>
        <dbReference type="ARBA" id="ARBA00009306"/>
    </source>
</evidence>
<dbReference type="Gene3D" id="1.10.3720.10">
    <property type="entry name" value="MetI-like"/>
    <property type="match status" value="1"/>
</dbReference>
<dbReference type="STRING" id="665467.SAMN02982931_02269"/>
<organism evidence="10 11">
    <name type="scientific">Bauldia litoralis</name>
    <dbReference type="NCBI Taxonomy" id="665467"/>
    <lineage>
        <taxon>Bacteria</taxon>
        <taxon>Pseudomonadati</taxon>
        <taxon>Pseudomonadota</taxon>
        <taxon>Alphaproteobacteria</taxon>
        <taxon>Hyphomicrobiales</taxon>
        <taxon>Kaistiaceae</taxon>
        <taxon>Bauldia</taxon>
    </lineage>
</organism>
<evidence type="ECO:0000256" key="3">
    <source>
        <dbReference type="ARBA" id="ARBA00022448"/>
    </source>
</evidence>
<keyword evidence="4" id="KW-1003">Cell membrane</keyword>
<dbReference type="GO" id="GO:0005886">
    <property type="term" value="C:plasma membrane"/>
    <property type="evidence" value="ECO:0007669"/>
    <property type="project" value="UniProtKB-SubCell"/>
</dbReference>
<name>A0A1G6CAU2_9HYPH</name>
<keyword evidence="6 8" id="KW-1133">Transmembrane helix</keyword>
<dbReference type="GO" id="GO:0055085">
    <property type="term" value="P:transmembrane transport"/>
    <property type="evidence" value="ECO:0007669"/>
    <property type="project" value="InterPro"/>
</dbReference>
<evidence type="ECO:0000259" key="9">
    <source>
        <dbReference type="PROSITE" id="PS50928"/>
    </source>
</evidence>
<keyword evidence="3" id="KW-0813">Transport</keyword>
<evidence type="ECO:0000256" key="1">
    <source>
        <dbReference type="ARBA" id="ARBA00004651"/>
    </source>
</evidence>
<feature type="transmembrane region" description="Helical" evidence="8">
    <location>
        <begin position="257"/>
        <end position="282"/>
    </location>
</feature>
<evidence type="ECO:0000256" key="6">
    <source>
        <dbReference type="ARBA" id="ARBA00022989"/>
    </source>
</evidence>
<dbReference type="PANTHER" id="PTHR43227:SF8">
    <property type="entry name" value="DIACETYLCHITOBIOSE UPTAKE SYSTEM PERMEASE PROTEIN DASB"/>
    <property type="match status" value="1"/>
</dbReference>
<keyword evidence="11" id="KW-1185">Reference proteome</keyword>
<comment type="subcellular location">
    <subcellularLocation>
        <location evidence="1">Cell membrane</location>
        <topology evidence="1">Multi-pass membrane protein</topology>
    </subcellularLocation>
</comment>
<evidence type="ECO:0000313" key="10">
    <source>
        <dbReference type="EMBL" id="SDB29996.1"/>
    </source>
</evidence>
<feature type="transmembrane region" description="Helical" evidence="8">
    <location>
        <begin position="103"/>
        <end position="123"/>
    </location>
</feature>
<dbReference type="InterPro" id="IPR050809">
    <property type="entry name" value="UgpAE/MalFG_permease"/>
</dbReference>
<accession>A0A1G6CAU2</accession>
<dbReference type="EMBL" id="FMXQ01000004">
    <property type="protein sequence ID" value="SDB29996.1"/>
    <property type="molecule type" value="Genomic_DNA"/>
</dbReference>
<evidence type="ECO:0000256" key="7">
    <source>
        <dbReference type="ARBA" id="ARBA00023136"/>
    </source>
</evidence>
<reference evidence="10 11" key="1">
    <citation type="submission" date="2016-10" db="EMBL/GenBank/DDBJ databases">
        <authorList>
            <person name="de Groot N.N."/>
        </authorList>
    </citation>
    <scope>NUCLEOTIDE SEQUENCE [LARGE SCALE GENOMIC DNA]</scope>
    <source>
        <strain evidence="10 11">ATCC 35022</strain>
    </source>
</reference>
<dbReference type="Proteomes" id="UP000199071">
    <property type="component" value="Unassembled WGS sequence"/>
</dbReference>
<keyword evidence="5 8" id="KW-0812">Transmembrane</keyword>
<dbReference type="PANTHER" id="PTHR43227">
    <property type="entry name" value="BLL4140 PROTEIN"/>
    <property type="match status" value="1"/>
</dbReference>
<dbReference type="InterPro" id="IPR000515">
    <property type="entry name" value="MetI-like"/>
</dbReference>
<dbReference type="InterPro" id="IPR035906">
    <property type="entry name" value="MetI-like_sf"/>
</dbReference>
<proteinExistence type="inferred from homology"/>
<comment type="similarity">
    <text evidence="2">Belongs to the binding-protein-dependent transport system permease family.</text>
</comment>
<feature type="transmembrane region" description="Helical" evidence="8">
    <location>
        <begin position="72"/>
        <end position="91"/>
    </location>
</feature>
<sequence length="290" mass="32421">MSNLQFALLVTVPVLCFLVIVVAYPLGYALWVSFHEVSFFGGYSTEWVGLDNYVAVLEDGDFWRSALLSVRFTVESVIFTMLIGLGLALILRDLRGRWVWLRAILILPWAVSPYGTGILFAFLGRGQSGIGTAFISLFGSEETINLIAANIVVEYLALGNAWNLAPLLAFFLLASMMTTPSRLYDLAAIDQINRFEVFLHVTLPPLRFTFFVFTCIITVLSLKQFDYIFTETQGGPGNASSVLTYQLYKISFVNLELGLGAAMSFYLLFLILAVTLGLYFFWGRREARNA</sequence>
<evidence type="ECO:0000313" key="11">
    <source>
        <dbReference type="Proteomes" id="UP000199071"/>
    </source>
</evidence>
<evidence type="ECO:0000256" key="4">
    <source>
        <dbReference type="ARBA" id="ARBA00022475"/>
    </source>
</evidence>
<feature type="domain" description="ABC transmembrane type-1" evidence="9">
    <location>
        <begin position="66"/>
        <end position="280"/>
    </location>
</feature>
<dbReference type="AlphaFoldDB" id="A0A1G6CAU2"/>
<dbReference type="PROSITE" id="PS50928">
    <property type="entry name" value="ABC_TM1"/>
    <property type="match status" value="1"/>
</dbReference>
<protein>
    <submittedName>
        <fullName evidence="10">Multiple sugar transport system permease protein</fullName>
    </submittedName>
</protein>
<feature type="transmembrane region" description="Helical" evidence="8">
    <location>
        <begin position="197"/>
        <end position="222"/>
    </location>
</feature>
<evidence type="ECO:0000256" key="8">
    <source>
        <dbReference type="SAM" id="Phobius"/>
    </source>
</evidence>
<keyword evidence="10" id="KW-0762">Sugar transport</keyword>
<dbReference type="SUPFAM" id="SSF161098">
    <property type="entry name" value="MetI-like"/>
    <property type="match status" value="1"/>
</dbReference>